<keyword evidence="2 4" id="KW-0479">Metal-binding</keyword>
<reference evidence="5 6" key="1">
    <citation type="submission" date="2016-10" db="EMBL/GenBank/DDBJ databases">
        <authorList>
            <person name="Varghese N."/>
            <person name="Submissions S."/>
        </authorList>
    </citation>
    <scope>NUCLEOTIDE SEQUENCE [LARGE SCALE GENOMIC DNA]</scope>
    <source>
        <strain evidence="5 6">CGMCC 1.7734</strain>
    </source>
</reference>
<dbReference type="Gene3D" id="3.40.190.80">
    <property type="match status" value="1"/>
</dbReference>
<evidence type="ECO:0000256" key="3">
    <source>
        <dbReference type="ARBA" id="ARBA00022842"/>
    </source>
</evidence>
<keyword evidence="4" id="KW-0472">Membrane</keyword>
<dbReference type="NCBIfam" id="TIGR01331">
    <property type="entry name" value="bisphos_cysQ"/>
    <property type="match status" value="1"/>
</dbReference>
<sequence length="269" mass="30156">MADVSIKKLLDVSLEAGREIFDVYEKDIEVETKEDDSPLTQADQRSHQAIMNGLQTAYSDIPVLSEEGTDIPYEERKDWTQFFLVDPLDGTKEFIKKNGEFTVNIALIEGKYPTLGVIYAPVLDTFYFGRKGVGAFKLEDASKKDITGDEALVSESISLPEVADADVVNVVASRSHMSAETEEFIEGLREDREVDVVSAGSSLKFCLVAEGKADYYPRYAPTMEWDTGAGQAIVEASGGKVIRHEDNERFYYNRENLKNGWFLAESRKY</sequence>
<keyword evidence="6" id="KW-1185">Reference proteome</keyword>
<evidence type="ECO:0000256" key="2">
    <source>
        <dbReference type="ARBA" id="ARBA00022723"/>
    </source>
</evidence>
<dbReference type="InterPro" id="IPR000760">
    <property type="entry name" value="Inositol_monophosphatase-like"/>
</dbReference>
<keyword evidence="3 4" id="KW-0460">Magnesium</keyword>
<dbReference type="PANTHER" id="PTHR43028:SF5">
    <property type="entry name" value="3'(2'),5'-BISPHOSPHATE NUCLEOTIDASE 1"/>
    <property type="match status" value="1"/>
</dbReference>
<dbReference type="Proteomes" id="UP000198733">
    <property type="component" value="Unassembled WGS sequence"/>
</dbReference>
<accession>A0A1H9AIK9</accession>
<dbReference type="CDD" id="cd01638">
    <property type="entry name" value="CysQ"/>
    <property type="match status" value="1"/>
</dbReference>
<evidence type="ECO:0000313" key="6">
    <source>
        <dbReference type="Proteomes" id="UP000198733"/>
    </source>
</evidence>
<organism evidence="5 6">
    <name type="scientific">Virgibacillus subterraneus</name>
    <dbReference type="NCBI Taxonomy" id="621109"/>
    <lineage>
        <taxon>Bacteria</taxon>
        <taxon>Bacillati</taxon>
        <taxon>Bacillota</taxon>
        <taxon>Bacilli</taxon>
        <taxon>Bacillales</taxon>
        <taxon>Bacillaceae</taxon>
        <taxon>Virgibacillus</taxon>
    </lineage>
</organism>
<dbReference type="PROSITE" id="PS00629">
    <property type="entry name" value="IMP_1"/>
    <property type="match status" value="1"/>
</dbReference>
<comment type="function">
    <text evidence="4">Converts adenosine-3',5'-bisphosphate (PAP) to AMP.</text>
</comment>
<dbReference type="InterPro" id="IPR006240">
    <property type="entry name" value="CysQ"/>
</dbReference>
<feature type="binding site" evidence="4">
    <location>
        <position position="226"/>
    </location>
    <ligand>
        <name>substrate</name>
    </ligand>
</feature>
<comment type="similarity">
    <text evidence="4">Belongs to the inositol monophosphatase superfamily. CysQ family.</text>
</comment>
<feature type="binding site" evidence="4">
    <location>
        <position position="66"/>
    </location>
    <ligand>
        <name>substrate</name>
    </ligand>
</feature>
<gene>
    <name evidence="4" type="primary">cysQ</name>
    <name evidence="5" type="ORF">SAMN05216232_0817</name>
</gene>
<feature type="binding site" evidence="4">
    <location>
        <position position="86"/>
    </location>
    <ligand>
        <name>Mg(2+)</name>
        <dbReference type="ChEBI" id="CHEBI:18420"/>
        <label>1</label>
    </ligand>
</feature>
<protein>
    <recommendedName>
        <fullName evidence="4">3'(2'),5'-bisphosphate nucleotidase CysQ</fullName>
        <ecNumber evidence="4">3.1.3.7</ecNumber>
    </recommendedName>
    <alternativeName>
        <fullName evidence="4">3'(2'),5-bisphosphonucleoside 3'(2')-phosphohydrolase</fullName>
    </alternativeName>
    <alternativeName>
        <fullName evidence="4">3'-phosphoadenosine 5'-phosphate phosphatase</fullName>
        <shortName evidence="4">PAP phosphatase</shortName>
    </alternativeName>
</protein>
<feature type="binding site" evidence="4">
    <location>
        <position position="66"/>
    </location>
    <ligand>
        <name>Mg(2+)</name>
        <dbReference type="ChEBI" id="CHEBI:18420"/>
        <label>1</label>
    </ligand>
</feature>
<evidence type="ECO:0000313" key="5">
    <source>
        <dbReference type="EMBL" id="SEP76499.1"/>
    </source>
</evidence>
<comment type="caution">
    <text evidence="5">The sequence shown here is derived from an EMBL/GenBank/DDBJ whole genome shotgun (WGS) entry which is preliminary data.</text>
</comment>
<dbReference type="Pfam" id="PF00459">
    <property type="entry name" value="Inositol_P"/>
    <property type="match status" value="1"/>
</dbReference>
<proteinExistence type="inferred from homology"/>
<feature type="binding site" evidence="4">
    <location>
        <position position="86"/>
    </location>
    <ligand>
        <name>Mg(2+)</name>
        <dbReference type="ChEBI" id="CHEBI:18420"/>
        <label>2</label>
    </ligand>
</feature>
<comment type="subcellular location">
    <subcellularLocation>
        <location evidence="4">Cell membrane</location>
        <topology evidence="4">Peripheral membrane protein</topology>
        <orientation evidence="4">Cytoplasmic side</orientation>
    </subcellularLocation>
</comment>
<dbReference type="HAMAP" id="MF_02095">
    <property type="entry name" value="CysQ"/>
    <property type="match status" value="1"/>
</dbReference>
<feature type="binding site" evidence="4">
    <location>
        <begin position="88"/>
        <end position="91"/>
    </location>
    <ligand>
        <name>substrate</name>
    </ligand>
</feature>
<dbReference type="EMBL" id="FOEH01000001">
    <property type="protein sequence ID" value="SEP76499.1"/>
    <property type="molecule type" value="Genomic_DNA"/>
</dbReference>
<dbReference type="PANTHER" id="PTHR43028">
    <property type="entry name" value="3'(2'),5'-BISPHOSPHATE NUCLEOTIDASE 1"/>
    <property type="match status" value="1"/>
</dbReference>
<evidence type="ECO:0000256" key="4">
    <source>
        <dbReference type="HAMAP-Rule" id="MF_02095"/>
    </source>
</evidence>
<comment type="cofactor">
    <cofactor evidence="4">
        <name>Mg(2+)</name>
        <dbReference type="ChEBI" id="CHEBI:18420"/>
    </cofactor>
</comment>
<feature type="binding site" evidence="4">
    <location>
        <position position="88"/>
    </location>
    <ligand>
        <name>Mg(2+)</name>
        <dbReference type="ChEBI" id="CHEBI:18420"/>
        <label>1</label>
    </ligand>
</feature>
<name>A0A1H9AIK9_9BACI</name>
<dbReference type="InterPro" id="IPR020583">
    <property type="entry name" value="Inositol_monoP_metal-BS"/>
</dbReference>
<feature type="binding site" evidence="4">
    <location>
        <position position="89"/>
    </location>
    <ligand>
        <name>Mg(2+)</name>
        <dbReference type="ChEBI" id="CHEBI:18420"/>
        <label>2</label>
    </ligand>
</feature>
<dbReference type="InterPro" id="IPR050725">
    <property type="entry name" value="CysQ/Inositol_MonoPase"/>
</dbReference>
<dbReference type="SUPFAM" id="SSF56655">
    <property type="entry name" value="Carbohydrate phosphatase"/>
    <property type="match status" value="1"/>
</dbReference>
<keyword evidence="4" id="KW-1003">Cell membrane</keyword>
<feature type="binding site" evidence="4">
    <location>
        <position position="226"/>
    </location>
    <ligand>
        <name>Mg(2+)</name>
        <dbReference type="ChEBI" id="CHEBI:18420"/>
        <label>2</label>
    </ligand>
</feature>
<comment type="catalytic activity">
    <reaction evidence="1 4">
        <text>adenosine 3',5'-bisphosphate + H2O = AMP + phosphate</text>
        <dbReference type="Rhea" id="RHEA:10040"/>
        <dbReference type="ChEBI" id="CHEBI:15377"/>
        <dbReference type="ChEBI" id="CHEBI:43474"/>
        <dbReference type="ChEBI" id="CHEBI:58343"/>
        <dbReference type="ChEBI" id="CHEBI:456215"/>
        <dbReference type="EC" id="3.1.3.7"/>
    </reaction>
</comment>
<dbReference type="RefSeq" id="WP_092502431.1">
    <property type="nucleotide sequence ID" value="NZ_FOEH01000001.1"/>
</dbReference>
<keyword evidence="4" id="KW-0378">Hydrolase</keyword>
<dbReference type="Gene3D" id="3.30.540.10">
    <property type="entry name" value="Fructose-1,6-Bisphosphatase, subunit A, domain 1"/>
    <property type="match status" value="1"/>
</dbReference>
<dbReference type="EC" id="3.1.3.7" evidence="4"/>
<evidence type="ECO:0000256" key="1">
    <source>
        <dbReference type="ARBA" id="ARBA00001625"/>
    </source>
</evidence>